<organism evidence="5 6">
    <name type="scientific">Ktedonobacter racemifer DSM 44963</name>
    <dbReference type="NCBI Taxonomy" id="485913"/>
    <lineage>
        <taxon>Bacteria</taxon>
        <taxon>Bacillati</taxon>
        <taxon>Chloroflexota</taxon>
        <taxon>Ktedonobacteria</taxon>
        <taxon>Ktedonobacterales</taxon>
        <taxon>Ktedonobacteraceae</taxon>
        <taxon>Ktedonobacter</taxon>
    </lineage>
</organism>
<dbReference type="AlphaFoldDB" id="D6TC38"/>
<evidence type="ECO:0000256" key="3">
    <source>
        <dbReference type="ARBA" id="ARBA00022842"/>
    </source>
</evidence>
<dbReference type="GO" id="GO:0007165">
    <property type="term" value="P:signal transduction"/>
    <property type="evidence" value="ECO:0007669"/>
    <property type="project" value="TreeGrafter"/>
</dbReference>
<dbReference type="InParanoid" id="D6TC38"/>
<feature type="binding site" evidence="4">
    <location>
        <position position="94"/>
    </location>
    <ligand>
        <name>Mg(2+)</name>
        <dbReference type="ChEBI" id="CHEBI:18420"/>
        <label>1</label>
        <note>catalytic</note>
    </ligand>
</feature>
<evidence type="ECO:0000256" key="2">
    <source>
        <dbReference type="ARBA" id="ARBA00022801"/>
    </source>
</evidence>
<dbReference type="InterPro" id="IPR020583">
    <property type="entry name" value="Inositol_monoP_metal-BS"/>
</dbReference>
<dbReference type="RefSeq" id="WP_007903814.1">
    <property type="nucleotide sequence ID" value="NZ_ADVG01000001.1"/>
</dbReference>
<dbReference type="FunCoup" id="D6TC38">
    <property type="interactions" value="437"/>
</dbReference>
<name>D6TC38_KTERA</name>
<feature type="binding site" evidence="4">
    <location>
        <position position="91"/>
    </location>
    <ligand>
        <name>Mg(2+)</name>
        <dbReference type="ChEBI" id="CHEBI:18420"/>
        <label>1</label>
        <note>catalytic</note>
    </ligand>
</feature>
<dbReference type="EMBL" id="ADVG01000001">
    <property type="protein sequence ID" value="EFH88074.1"/>
    <property type="molecule type" value="Genomic_DNA"/>
</dbReference>
<dbReference type="PROSITE" id="PS00629">
    <property type="entry name" value="IMP_1"/>
    <property type="match status" value="1"/>
</dbReference>
<dbReference type="eggNOG" id="COG0483">
    <property type="taxonomic scope" value="Bacteria"/>
</dbReference>
<gene>
    <name evidence="5" type="ORF">Krac_9457</name>
</gene>
<evidence type="ECO:0000256" key="4">
    <source>
        <dbReference type="PIRSR" id="PIRSR600760-2"/>
    </source>
</evidence>
<feature type="binding site" evidence="4">
    <location>
        <position position="76"/>
    </location>
    <ligand>
        <name>Mg(2+)</name>
        <dbReference type="ChEBI" id="CHEBI:18420"/>
        <label>1</label>
        <note>catalytic</note>
    </ligand>
</feature>
<dbReference type="Proteomes" id="UP000004508">
    <property type="component" value="Unassembled WGS sequence"/>
</dbReference>
<comment type="caution">
    <text evidence="5">The sequence shown here is derived from an EMBL/GenBank/DDBJ whole genome shotgun (WGS) entry which is preliminary data.</text>
</comment>
<keyword evidence="1 4" id="KW-0479">Metal-binding</keyword>
<dbReference type="GO" id="GO:0006020">
    <property type="term" value="P:inositol metabolic process"/>
    <property type="evidence" value="ECO:0007669"/>
    <property type="project" value="TreeGrafter"/>
</dbReference>
<dbReference type="PANTHER" id="PTHR20854:SF4">
    <property type="entry name" value="INOSITOL-1-MONOPHOSPHATASE-RELATED"/>
    <property type="match status" value="1"/>
</dbReference>
<keyword evidence="3 4" id="KW-0460">Magnesium</keyword>
<keyword evidence="6" id="KW-1185">Reference proteome</keyword>
<dbReference type="Gene3D" id="3.30.540.10">
    <property type="entry name" value="Fructose-1,6-Bisphosphatase, subunit A, domain 1"/>
    <property type="match status" value="1"/>
</dbReference>
<evidence type="ECO:0000313" key="6">
    <source>
        <dbReference type="Proteomes" id="UP000004508"/>
    </source>
</evidence>
<comment type="cofactor">
    <cofactor evidence="4">
        <name>Mg(2+)</name>
        <dbReference type="ChEBI" id="CHEBI:18420"/>
    </cofactor>
</comment>
<dbReference type="Pfam" id="PF00459">
    <property type="entry name" value="Inositol_P"/>
    <property type="match status" value="1"/>
</dbReference>
<dbReference type="PANTHER" id="PTHR20854">
    <property type="entry name" value="INOSITOL MONOPHOSPHATASE"/>
    <property type="match status" value="1"/>
</dbReference>
<sequence>MTSTTFVSLSEVPALIKIAEEASREAGRYLLEHLGQAQVQHRKAYKDDLLDVDLGSERIILSVLQREAPSIGVLSEEAGVLGRQDQYWTIDPVDGSANFQHGSPSFGIAIALIANQETVGGVIYLPTRNEIFTTIRGQGAYLNGEKISVSQVATVENALVHVGDLSSSRDPRVVEEGLKDFAAITAHVHRTRIVGSIVTELADVACGRADALVSRTSNPWDIEAGKLLVREAGGKITTITENRTKPLYLYSNGIIHDTFQNLFLEQ</sequence>
<proteinExistence type="predicted"/>
<dbReference type="Gene3D" id="3.40.190.80">
    <property type="match status" value="1"/>
</dbReference>
<reference evidence="5 6" key="1">
    <citation type="journal article" date="2011" name="Stand. Genomic Sci.">
        <title>Non-contiguous finished genome sequence and contextual data of the filamentous soil bacterium Ktedonobacter racemifer type strain (SOSP1-21).</title>
        <authorList>
            <person name="Chang Y.J."/>
            <person name="Land M."/>
            <person name="Hauser L."/>
            <person name="Chertkov O."/>
            <person name="Del Rio T.G."/>
            <person name="Nolan M."/>
            <person name="Copeland A."/>
            <person name="Tice H."/>
            <person name="Cheng J.F."/>
            <person name="Lucas S."/>
            <person name="Han C."/>
            <person name="Goodwin L."/>
            <person name="Pitluck S."/>
            <person name="Ivanova N."/>
            <person name="Ovchinikova G."/>
            <person name="Pati A."/>
            <person name="Chen A."/>
            <person name="Palaniappan K."/>
            <person name="Mavromatis K."/>
            <person name="Liolios K."/>
            <person name="Brettin T."/>
            <person name="Fiebig A."/>
            <person name="Rohde M."/>
            <person name="Abt B."/>
            <person name="Goker M."/>
            <person name="Detter J.C."/>
            <person name="Woyke T."/>
            <person name="Bristow J."/>
            <person name="Eisen J.A."/>
            <person name="Markowitz V."/>
            <person name="Hugenholtz P."/>
            <person name="Kyrpides N.C."/>
            <person name="Klenk H.P."/>
            <person name="Lapidus A."/>
        </authorList>
    </citation>
    <scope>NUCLEOTIDE SEQUENCE [LARGE SCALE GENOMIC DNA]</scope>
    <source>
        <strain evidence="6">DSM 44963</strain>
    </source>
</reference>
<feature type="binding site" evidence="4">
    <location>
        <position position="221"/>
    </location>
    <ligand>
        <name>Mg(2+)</name>
        <dbReference type="ChEBI" id="CHEBI:18420"/>
        <label>1</label>
        <note>catalytic</note>
    </ligand>
</feature>
<dbReference type="GO" id="GO:0008934">
    <property type="term" value="F:inositol monophosphate 1-phosphatase activity"/>
    <property type="evidence" value="ECO:0007669"/>
    <property type="project" value="TreeGrafter"/>
</dbReference>
<dbReference type="InterPro" id="IPR000760">
    <property type="entry name" value="Inositol_monophosphatase-like"/>
</dbReference>
<keyword evidence="2" id="KW-0378">Hydrolase</keyword>
<evidence type="ECO:0000313" key="5">
    <source>
        <dbReference type="EMBL" id="EFH88074.1"/>
    </source>
</evidence>
<accession>D6TC38</accession>
<dbReference type="GO" id="GO:0046872">
    <property type="term" value="F:metal ion binding"/>
    <property type="evidence" value="ECO:0007669"/>
    <property type="project" value="UniProtKB-KW"/>
</dbReference>
<evidence type="ECO:0000256" key="1">
    <source>
        <dbReference type="ARBA" id="ARBA00022723"/>
    </source>
</evidence>
<dbReference type="SUPFAM" id="SSF56655">
    <property type="entry name" value="Carbohydrate phosphatase"/>
    <property type="match status" value="1"/>
</dbReference>
<dbReference type="STRING" id="485913.Krac_9457"/>
<dbReference type="OrthoDB" id="9772456at2"/>
<dbReference type="PRINTS" id="PR00377">
    <property type="entry name" value="IMPHPHTASES"/>
</dbReference>
<protein>
    <submittedName>
        <fullName evidence="5">Inositol monophosphatase</fullName>
    </submittedName>
</protein>